<dbReference type="GO" id="GO:0006508">
    <property type="term" value="P:proteolysis"/>
    <property type="evidence" value="ECO:0007669"/>
    <property type="project" value="UniProtKB-KW"/>
</dbReference>
<dbReference type="Proteomes" id="UP001418222">
    <property type="component" value="Unassembled WGS sequence"/>
</dbReference>
<dbReference type="InterPro" id="IPR001461">
    <property type="entry name" value="Aspartic_peptidase_A1"/>
</dbReference>
<gene>
    <name evidence="13" type="primary">CDR1</name>
    <name evidence="13" type="ORF">KSP39_PZI008072</name>
</gene>
<feature type="active site" evidence="9">
    <location>
        <position position="331"/>
    </location>
</feature>
<proteinExistence type="inferred from homology"/>
<dbReference type="GO" id="GO:0005576">
    <property type="term" value="C:extracellular region"/>
    <property type="evidence" value="ECO:0007669"/>
    <property type="project" value="UniProtKB-SubCell"/>
</dbReference>
<evidence type="ECO:0000256" key="5">
    <source>
        <dbReference type="ARBA" id="ARBA00022729"/>
    </source>
</evidence>
<dbReference type="PANTHER" id="PTHR47967">
    <property type="entry name" value="OS07G0603500 PROTEIN-RELATED"/>
    <property type="match status" value="1"/>
</dbReference>
<feature type="domain" description="Peptidase A1" evidence="12">
    <location>
        <begin position="101"/>
        <end position="448"/>
    </location>
</feature>
<dbReference type="PRINTS" id="PR00792">
    <property type="entry name" value="PEPSIN"/>
</dbReference>
<keyword evidence="3" id="KW-0964">Secreted</keyword>
<dbReference type="Gene3D" id="2.40.70.10">
    <property type="entry name" value="Acid Proteases"/>
    <property type="match status" value="2"/>
</dbReference>
<dbReference type="InterPro" id="IPR021109">
    <property type="entry name" value="Peptidase_aspartic_dom_sf"/>
</dbReference>
<evidence type="ECO:0000313" key="14">
    <source>
        <dbReference type="Proteomes" id="UP001418222"/>
    </source>
</evidence>
<reference evidence="13 14" key="1">
    <citation type="journal article" date="2022" name="Nat. Plants">
        <title>Genomes of leafy and leafless Platanthera orchids illuminate the evolution of mycoheterotrophy.</title>
        <authorList>
            <person name="Li M.H."/>
            <person name="Liu K.W."/>
            <person name="Li Z."/>
            <person name="Lu H.C."/>
            <person name="Ye Q.L."/>
            <person name="Zhang D."/>
            <person name="Wang J.Y."/>
            <person name="Li Y.F."/>
            <person name="Zhong Z.M."/>
            <person name="Liu X."/>
            <person name="Yu X."/>
            <person name="Liu D.K."/>
            <person name="Tu X.D."/>
            <person name="Liu B."/>
            <person name="Hao Y."/>
            <person name="Liao X.Y."/>
            <person name="Jiang Y.T."/>
            <person name="Sun W.H."/>
            <person name="Chen J."/>
            <person name="Chen Y.Q."/>
            <person name="Ai Y."/>
            <person name="Zhai J.W."/>
            <person name="Wu S.S."/>
            <person name="Zhou Z."/>
            <person name="Hsiao Y.Y."/>
            <person name="Wu W.L."/>
            <person name="Chen Y.Y."/>
            <person name="Lin Y.F."/>
            <person name="Hsu J.L."/>
            <person name="Li C.Y."/>
            <person name="Wang Z.W."/>
            <person name="Zhao X."/>
            <person name="Zhong W.Y."/>
            <person name="Ma X.K."/>
            <person name="Ma L."/>
            <person name="Huang J."/>
            <person name="Chen G.Z."/>
            <person name="Huang M.Z."/>
            <person name="Huang L."/>
            <person name="Peng D.H."/>
            <person name="Luo Y.B."/>
            <person name="Zou S.Q."/>
            <person name="Chen S.P."/>
            <person name="Lan S."/>
            <person name="Tsai W.C."/>
            <person name="Van de Peer Y."/>
            <person name="Liu Z.J."/>
        </authorList>
    </citation>
    <scope>NUCLEOTIDE SEQUENCE [LARGE SCALE GENOMIC DNA]</scope>
    <source>
        <strain evidence="13">Lor287</strain>
    </source>
</reference>
<keyword evidence="4 10" id="KW-0645">Protease</keyword>
<feature type="chain" id="PRO_5042981057" evidence="11">
    <location>
        <begin position="21"/>
        <end position="455"/>
    </location>
</feature>
<dbReference type="Pfam" id="PF14543">
    <property type="entry name" value="TAXi_N"/>
    <property type="match status" value="1"/>
</dbReference>
<dbReference type="GO" id="GO:0004190">
    <property type="term" value="F:aspartic-type endopeptidase activity"/>
    <property type="evidence" value="ECO:0007669"/>
    <property type="project" value="UniProtKB-KW"/>
</dbReference>
<evidence type="ECO:0000256" key="10">
    <source>
        <dbReference type="RuleBase" id="RU000454"/>
    </source>
</evidence>
<keyword evidence="8" id="KW-0325">Glycoprotein</keyword>
<dbReference type="PROSITE" id="PS00141">
    <property type="entry name" value="ASP_PROTEASE"/>
    <property type="match status" value="2"/>
</dbReference>
<dbReference type="InterPro" id="IPR001969">
    <property type="entry name" value="Aspartic_peptidase_AS"/>
</dbReference>
<dbReference type="FunFam" id="2.40.70.10:FF:000016">
    <property type="entry name" value="Probable aspartic protease At2g35615"/>
    <property type="match status" value="1"/>
</dbReference>
<dbReference type="EMBL" id="JBBWWQ010000006">
    <property type="protein sequence ID" value="KAK8944143.1"/>
    <property type="molecule type" value="Genomic_DNA"/>
</dbReference>
<dbReference type="Pfam" id="PF14541">
    <property type="entry name" value="TAXi_C"/>
    <property type="match status" value="1"/>
</dbReference>
<keyword evidence="6 10" id="KW-0064">Aspartyl protease</keyword>
<evidence type="ECO:0000256" key="7">
    <source>
        <dbReference type="ARBA" id="ARBA00022801"/>
    </source>
</evidence>
<evidence type="ECO:0000256" key="11">
    <source>
        <dbReference type="SAM" id="SignalP"/>
    </source>
</evidence>
<comment type="caution">
    <text evidence="13">The sequence shown here is derived from an EMBL/GenBank/DDBJ whole genome shotgun (WGS) entry which is preliminary data.</text>
</comment>
<sequence>MATTFSSLWMAFLILSSVGSLPLLVFGRGGFSVELIHRDSPKSPHYDPRSTAFARLKEAAERSRARAIYFRDSIQRISSLASDPSSVDNFYSNIIPNSYEYLMSFYLGSPAEEFLAIADTGSDLIWIQCKPCDECYPQKAPLFDPRASSTYKVISCTTDSCSSLPQSSCSEGSQCEYTYGYGDGSMVDGFLSSETLSFDSTGGRRIQIPSTLFGCTHRSNGTFAKNGAGLVGLGGGKLSLIRQLGSSIESKFSYCLPSSSQASATSRLNFGASADVSGSNAVTTPLIPGSPSTFYFLILEQVSVEGQGDVNVKPDMQLGGYSTEQGNIIIDSGTTLTLVDDETLQSVATKVASSVNLPKVKDPNDSFNLCFDVSGVGANAQFPDITFRFAGGASVVLHQSNAFVEAAQNIVCMAMVSSGSDGISIFGNIAQQNFHIGYDLDAMQLTFAPTDCANL</sequence>
<keyword evidence="7 10" id="KW-0378">Hydrolase</keyword>
<name>A0AAP0BLI3_9ASPA</name>
<dbReference type="PANTHER" id="PTHR47967:SF128">
    <property type="entry name" value="ASPARTIC PROTEINASE CDR1-LIKE"/>
    <property type="match status" value="1"/>
</dbReference>
<evidence type="ECO:0000256" key="8">
    <source>
        <dbReference type="ARBA" id="ARBA00023180"/>
    </source>
</evidence>
<evidence type="ECO:0000259" key="12">
    <source>
        <dbReference type="PROSITE" id="PS51767"/>
    </source>
</evidence>
<dbReference type="InterPro" id="IPR032799">
    <property type="entry name" value="TAXi_C"/>
</dbReference>
<dbReference type="InterPro" id="IPR034161">
    <property type="entry name" value="Pepsin-like_plant"/>
</dbReference>
<dbReference type="SUPFAM" id="SSF50630">
    <property type="entry name" value="Acid proteases"/>
    <property type="match status" value="1"/>
</dbReference>
<evidence type="ECO:0000313" key="13">
    <source>
        <dbReference type="EMBL" id="KAK8944143.1"/>
    </source>
</evidence>
<evidence type="ECO:0000256" key="6">
    <source>
        <dbReference type="ARBA" id="ARBA00022750"/>
    </source>
</evidence>
<accession>A0AAP0BLI3</accession>
<comment type="subcellular location">
    <subcellularLocation>
        <location evidence="1">Secreted</location>
    </subcellularLocation>
</comment>
<dbReference type="CDD" id="cd05476">
    <property type="entry name" value="pepsin_A_like_plant"/>
    <property type="match status" value="1"/>
</dbReference>
<feature type="active site" evidence="9">
    <location>
        <position position="119"/>
    </location>
</feature>
<dbReference type="AlphaFoldDB" id="A0AAP0BLI3"/>
<protein>
    <submittedName>
        <fullName evidence="13">Aspartic proteinase CDR1</fullName>
    </submittedName>
</protein>
<dbReference type="FunFam" id="2.40.70.10:FF:000050">
    <property type="entry name" value="Aspartic proteinase CDR1"/>
    <property type="match status" value="1"/>
</dbReference>
<organism evidence="13 14">
    <name type="scientific">Platanthera zijinensis</name>
    <dbReference type="NCBI Taxonomy" id="2320716"/>
    <lineage>
        <taxon>Eukaryota</taxon>
        <taxon>Viridiplantae</taxon>
        <taxon>Streptophyta</taxon>
        <taxon>Embryophyta</taxon>
        <taxon>Tracheophyta</taxon>
        <taxon>Spermatophyta</taxon>
        <taxon>Magnoliopsida</taxon>
        <taxon>Liliopsida</taxon>
        <taxon>Asparagales</taxon>
        <taxon>Orchidaceae</taxon>
        <taxon>Orchidoideae</taxon>
        <taxon>Orchideae</taxon>
        <taxon>Orchidinae</taxon>
        <taxon>Platanthera</taxon>
    </lineage>
</organism>
<keyword evidence="5 11" id="KW-0732">Signal</keyword>
<evidence type="ECO:0000256" key="1">
    <source>
        <dbReference type="ARBA" id="ARBA00004613"/>
    </source>
</evidence>
<dbReference type="InterPro" id="IPR051708">
    <property type="entry name" value="Plant_Aspart_Prot_A1"/>
</dbReference>
<dbReference type="InterPro" id="IPR032861">
    <property type="entry name" value="TAXi_N"/>
</dbReference>
<dbReference type="InterPro" id="IPR033121">
    <property type="entry name" value="PEPTIDASE_A1"/>
</dbReference>
<keyword evidence="14" id="KW-1185">Reference proteome</keyword>
<evidence type="ECO:0000256" key="3">
    <source>
        <dbReference type="ARBA" id="ARBA00022525"/>
    </source>
</evidence>
<dbReference type="PROSITE" id="PS51767">
    <property type="entry name" value="PEPTIDASE_A1"/>
    <property type="match status" value="1"/>
</dbReference>
<feature type="signal peptide" evidence="11">
    <location>
        <begin position="1"/>
        <end position="20"/>
    </location>
</feature>
<comment type="similarity">
    <text evidence="2 10">Belongs to the peptidase A1 family.</text>
</comment>
<evidence type="ECO:0000256" key="2">
    <source>
        <dbReference type="ARBA" id="ARBA00007447"/>
    </source>
</evidence>
<evidence type="ECO:0000256" key="4">
    <source>
        <dbReference type="ARBA" id="ARBA00022670"/>
    </source>
</evidence>
<evidence type="ECO:0000256" key="9">
    <source>
        <dbReference type="PIRSR" id="PIRSR601461-1"/>
    </source>
</evidence>